<feature type="transmembrane region" description="Helical" evidence="9">
    <location>
        <begin position="176"/>
        <end position="197"/>
    </location>
</feature>
<feature type="transmembrane region" description="Helical" evidence="9">
    <location>
        <begin position="225"/>
        <end position="243"/>
    </location>
</feature>
<protein>
    <submittedName>
        <fullName evidence="10">YeeE/YedE family protein</fullName>
    </submittedName>
</protein>
<dbReference type="PANTHER" id="PTHR30574">
    <property type="entry name" value="INNER MEMBRANE PROTEIN YEDE"/>
    <property type="match status" value="1"/>
</dbReference>
<feature type="transmembrane region" description="Helical" evidence="9">
    <location>
        <begin position="63"/>
        <end position="84"/>
    </location>
</feature>
<feature type="transmembrane region" description="Helical" evidence="9">
    <location>
        <begin position="356"/>
        <end position="377"/>
    </location>
</feature>
<proteinExistence type="inferred from homology"/>
<accession>A0ABS5QBD8</accession>
<evidence type="ECO:0000256" key="3">
    <source>
        <dbReference type="ARBA" id="ARBA00022475"/>
    </source>
</evidence>
<keyword evidence="7 9" id="KW-0472">Membrane</keyword>
<reference evidence="10 11" key="1">
    <citation type="submission" date="2021-05" db="EMBL/GenBank/DDBJ databases">
        <title>Roseococcus sp. XZZS9, whole genome shotgun sequencing project.</title>
        <authorList>
            <person name="Zhao G."/>
            <person name="Shen L."/>
        </authorList>
    </citation>
    <scope>NUCLEOTIDE SEQUENCE [LARGE SCALE GENOMIC DNA]</scope>
    <source>
        <strain evidence="10 11">XZZS9</strain>
    </source>
</reference>
<dbReference type="InterPro" id="IPR007272">
    <property type="entry name" value="Sulf_transp_TsuA/YedE"/>
</dbReference>
<organism evidence="10 11">
    <name type="scientific">Roseococcus pinisoli</name>
    <dbReference type="NCBI Taxonomy" id="2835040"/>
    <lineage>
        <taxon>Bacteria</taxon>
        <taxon>Pseudomonadati</taxon>
        <taxon>Pseudomonadota</taxon>
        <taxon>Alphaproteobacteria</taxon>
        <taxon>Acetobacterales</taxon>
        <taxon>Roseomonadaceae</taxon>
        <taxon>Roseococcus</taxon>
    </lineage>
</organism>
<evidence type="ECO:0000313" key="11">
    <source>
        <dbReference type="Proteomes" id="UP000766336"/>
    </source>
</evidence>
<evidence type="ECO:0000256" key="4">
    <source>
        <dbReference type="ARBA" id="ARBA00022519"/>
    </source>
</evidence>
<evidence type="ECO:0000256" key="6">
    <source>
        <dbReference type="ARBA" id="ARBA00022989"/>
    </source>
</evidence>
<evidence type="ECO:0000256" key="2">
    <source>
        <dbReference type="ARBA" id="ARBA00022448"/>
    </source>
</evidence>
<evidence type="ECO:0000256" key="7">
    <source>
        <dbReference type="ARBA" id="ARBA00023136"/>
    </source>
</evidence>
<keyword evidence="4" id="KW-0997">Cell inner membrane</keyword>
<evidence type="ECO:0000313" key="10">
    <source>
        <dbReference type="EMBL" id="MBS7811009.1"/>
    </source>
</evidence>
<sequence>MGWAAAATGVVALAAIWAAVAEDRALVFALVLGAGFGLVLQRSRFCFLCLLRDAVTGGDPRGLLGLLAALAVGTLGYAVVFGAWLPVPLRPGLPPDAHIGPVSWVLVLAGIAFGLGMTLSGSCVSGHLYRLGEGSLRAPVALLGTGIGFVAGLASWPGLYEAGIRDAPVVWLPHHLGYAGSILLTLAVLALLALPLLRRLPAAEAGRTGGLDLGDVLHRVFRARWPAWLGGLAVGAIGTVAYLRTEPLGVTAAIGGWSRQAGAGLGLVPDRLPGLDAFAGCGTAPDAIIGNATFVGAMVAASFVAAGIARQVSFDWPGWRKQGRTLAGGVLLGWGSMTGLGCTVGTLLSGGMAAALSGWVFGLACMATAAVTLRWGWDR</sequence>
<dbReference type="Proteomes" id="UP000766336">
    <property type="component" value="Unassembled WGS sequence"/>
</dbReference>
<comment type="similarity">
    <text evidence="8">Belongs to the TsuA/YedE (TC 9.B.102) family.</text>
</comment>
<name>A0ABS5QBD8_9PROT</name>
<keyword evidence="3" id="KW-1003">Cell membrane</keyword>
<feature type="transmembrane region" description="Helical" evidence="9">
    <location>
        <begin position="330"/>
        <end position="350"/>
    </location>
</feature>
<evidence type="ECO:0000256" key="5">
    <source>
        <dbReference type="ARBA" id="ARBA00022692"/>
    </source>
</evidence>
<dbReference type="Pfam" id="PF04143">
    <property type="entry name" value="Sulf_transp"/>
    <property type="match status" value="1"/>
</dbReference>
<keyword evidence="6 9" id="KW-1133">Transmembrane helix</keyword>
<dbReference type="EMBL" id="JAHCDA010000001">
    <property type="protein sequence ID" value="MBS7811009.1"/>
    <property type="molecule type" value="Genomic_DNA"/>
</dbReference>
<evidence type="ECO:0000256" key="9">
    <source>
        <dbReference type="SAM" id="Phobius"/>
    </source>
</evidence>
<feature type="transmembrane region" description="Helical" evidence="9">
    <location>
        <begin position="136"/>
        <end position="156"/>
    </location>
</feature>
<comment type="caution">
    <text evidence="10">The sequence shown here is derived from an EMBL/GenBank/DDBJ whole genome shotgun (WGS) entry which is preliminary data.</text>
</comment>
<keyword evidence="11" id="KW-1185">Reference proteome</keyword>
<dbReference type="RefSeq" id="WP_213669585.1">
    <property type="nucleotide sequence ID" value="NZ_JAHCDA010000001.1"/>
</dbReference>
<keyword evidence="5 9" id="KW-0812">Transmembrane</keyword>
<feature type="transmembrane region" description="Helical" evidence="9">
    <location>
        <begin position="28"/>
        <end position="51"/>
    </location>
</feature>
<comment type="subcellular location">
    <subcellularLocation>
        <location evidence="1">Cell inner membrane</location>
        <topology evidence="1">Multi-pass membrane protein</topology>
    </subcellularLocation>
</comment>
<dbReference type="PANTHER" id="PTHR30574:SF1">
    <property type="entry name" value="SULPHUR TRANSPORT DOMAIN-CONTAINING PROTEIN"/>
    <property type="match status" value="1"/>
</dbReference>
<evidence type="ECO:0000256" key="8">
    <source>
        <dbReference type="ARBA" id="ARBA00035655"/>
    </source>
</evidence>
<feature type="transmembrane region" description="Helical" evidence="9">
    <location>
        <begin position="288"/>
        <end position="309"/>
    </location>
</feature>
<keyword evidence="2" id="KW-0813">Transport</keyword>
<gene>
    <name evidence="10" type="ORF">KHU32_08670</name>
</gene>
<evidence type="ECO:0000256" key="1">
    <source>
        <dbReference type="ARBA" id="ARBA00004429"/>
    </source>
</evidence>
<feature type="transmembrane region" description="Helical" evidence="9">
    <location>
        <begin position="104"/>
        <end position="124"/>
    </location>
</feature>